<keyword evidence="13 19" id="KW-0408">Iron</keyword>
<proteinExistence type="inferred from homology"/>
<feature type="transmembrane region" description="Helical" evidence="20">
    <location>
        <begin position="113"/>
        <end position="133"/>
    </location>
</feature>
<name>A0A060NUF4_9TELE</name>
<gene>
    <name evidence="23" type="primary">cytb</name>
</gene>
<dbReference type="GO" id="GO:0006122">
    <property type="term" value="P:mitochondrial electron transport, ubiquinol to cytochrome c"/>
    <property type="evidence" value="ECO:0007669"/>
    <property type="project" value="TreeGrafter"/>
</dbReference>
<accession>A0A060NUF4</accession>
<evidence type="ECO:0000256" key="16">
    <source>
        <dbReference type="ARBA" id="ARBA00023136"/>
    </source>
</evidence>
<reference evidence="23" key="1">
    <citation type="journal article" date="2014" name="Zool. Sci.">
        <title>Phylogenetic relationships of bitterling fishes (Teleostei: Cypriniformes: Acheilognathinae), inferred from mitochondrial cytochrome B sequences.</title>
        <authorList>
            <person name="Kawamura K."/>
            <person name="Ueda T."/>
            <person name="Arai R."/>
            <person name="Smith C."/>
        </authorList>
    </citation>
    <scope>NUCLEOTIDE SEQUENCE</scope>
</reference>
<protein>
    <recommendedName>
        <fullName evidence="4 20">Cytochrome b</fullName>
    </recommendedName>
</protein>
<feature type="binding site" description="axial binding residue" evidence="19">
    <location>
        <position position="196"/>
    </location>
    <ligand>
        <name>heme b</name>
        <dbReference type="ChEBI" id="CHEBI:60344"/>
        <label>b566</label>
    </ligand>
    <ligandPart>
        <name>Fe</name>
        <dbReference type="ChEBI" id="CHEBI:18248"/>
    </ligandPart>
</feature>
<feature type="binding site" description="axial binding residue" evidence="19">
    <location>
        <position position="83"/>
    </location>
    <ligand>
        <name>heme b</name>
        <dbReference type="ChEBI" id="CHEBI:60344"/>
        <label>b562</label>
    </ligand>
    <ligandPart>
        <name>Fe</name>
        <dbReference type="ChEBI" id="CHEBI:18248"/>
    </ligandPart>
</feature>
<dbReference type="PROSITE" id="PS51002">
    <property type="entry name" value="CYTB_NTER"/>
    <property type="match status" value="1"/>
</dbReference>
<evidence type="ECO:0000256" key="10">
    <source>
        <dbReference type="ARBA" id="ARBA00022792"/>
    </source>
</evidence>
<dbReference type="CDD" id="cd00284">
    <property type="entry name" value="Cytochrome_b_N"/>
    <property type="match status" value="1"/>
</dbReference>
<dbReference type="CDD" id="cd00290">
    <property type="entry name" value="cytochrome_b_C"/>
    <property type="match status" value="1"/>
</dbReference>
<organism evidence="23">
    <name type="scientific">Acheilognathus majusculus</name>
    <dbReference type="NCBI Taxonomy" id="481687"/>
    <lineage>
        <taxon>Eukaryota</taxon>
        <taxon>Metazoa</taxon>
        <taxon>Chordata</taxon>
        <taxon>Craniata</taxon>
        <taxon>Vertebrata</taxon>
        <taxon>Euteleostomi</taxon>
        <taxon>Actinopterygii</taxon>
        <taxon>Neopterygii</taxon>
        <taxon>Teleostei</taxon>
        <taxon>Ostariophysi</taxon>
        <taxon>Cypriniformes</taxon>
        <taxon>Acheilognathidae</taxon>
        <taxon>Acheilognathus</taxon>
    </lineage>
</organism>
<dbReference type="InterPro" id="IPR030689">
    <property type="entry name" value="Cytochrome_b"/>
</dbReference>
<evidence type="ECO:0000256" key="5">
    <source>
        <dbReference type="ARBA" id="ARBA00022448"/>
    </source>
</evidence>
<evidence type="ECO:0000256" key="12">
    <source>
        <dbReference type="ARBA" id="ARBA00022989"/>
    </source>
</evidence>
<comment type="subunit">
    <text evidence="3">The cytochrome bc1 complex contains 3 respiratory subunits (MT-CYB, CYC1 and UQCRFS1), 2 core proteins (UQCRC1 and UQCRC2) and probably 6 low-molecular weight proteins.</text>
</comment>
<dbReference type="GO" id="GO:0008121">
    <property type="term" value="F:quinol-cytochrome-c reductase activity"/>
    <property type="evidence" value="ECO:0007669"/>
    <property type="project" value="InterPro"/>
</dbReference>
<dbReference type="InterPro" id="IPR048259">
    <property type="entry name" value="Cytochrome_b_N_euk/bac"/>
</dbReference>
<feature type="transmembrane region" description="Helical" evidence="20">
    <location>
        <begin position="178"/>
        <end position="200"/>
    </location>
</feature>
<keyword evidence="8 20" id="KW-0812">Transmembrane</keyword>
<feature type="domain" description="Cytochrome b/b6 C-terminal region profile" evidence="22">
    <location>
        <begin position="210"/>
        <end position="380"/>
    </location>
</feature>
<keyword evidence="12 20" id="KW-1133">Transmembrane helix</keyword>
<evidence type="ECO:0000259" key="22">
    <source>
        <dbReference type="PROSITE" id="PS51003"/>
    </source>
</evidence>
<comment type="cofactor">
    <cofactor evidence="19">
        <name>heme</name>
        <dbReference type="ChEBI" id="CHEBI:30413"/>
    </cofactor>
    <text evidence="19">Binds 2 heme groups non-covalently.</text>
</comment>
<evidence type="ECO:0000256" key="14">
    <source>
        <dbReference type="ARBA" id="ARBA00023075"/>
    </source>
</evidence>
<dbReference type="GO" id="GO:0005743">
    <property type="term" value="C:mitochondrial inner membrane"/>
    <property type="evidence" value="ECO:0007669"/>
    <property type="project" value="UniProtKB-SubCell"/>
</dbReference>
<dbReference type="InterPro" id="IPR048260">
    <property type="entry name" value="Cytochrome_b_C_euk/bac"/>
</dbReference>
<feature type="binding site" description="axial binding residue" evidence="19">
    <location>
        <position position="97"/>
    </location>
    <ligand>
        <name>heme b</name>
        <dbReference type="ChEBI" id="CHEBI:60344"/>
        <label>b566</label>
    </ligand>
    <ligandPart>
        <name>Fe</name>
        <dbReference type="ChEBI" id="CHEBI:18248"/>
    </ligandPart>
</feature>
<dbReference type="InterPro" id="IPR005798">
    <property type="entry name" value="Cyt_b/b6_C"/>
</dbReference>
<evidence type="ECO:0000256" key="1">
    <source>
        <dbReference type="ARBA" id="ARBA00002566"/>
    </source>
</evidence>
<evidence type="ECO:0000256" key="20">
    <source>
        <dbReference type="RuleBase" id="RU362117"/>
    </source>
</evidence>
<evidence type="ECO:0000256" key="4">
    <source>
        <dbReference type="ARBA" id="ARBA00013531"/>
    </source>
</evidence>
<feature type="transmembrane region" description="Helical" evidence="20">
    <location>
        <begin position="145"/>
        <end position="166"/>
    </location>
</feature>
<dbReference type="PROSITE" id="PS51003">
    <property type="entry name" value="CYTB_CTER"/>
    <property type="match status" value="1"/>
</dbReference>
<dbReference type="GO" id="GO:0045275">
    <property type="term" value="C:respiratory chain complex III"/>
    <property type="evidence" value="ECO:0007669"/>
    <property type="project" value="InterPro"/>
</dbReference>
<feature type="binding site" description="axial binding residue" evidence="19">
    <location>
        <position position="182"/>
    </location>
    <ligand>
        <name>heme b</name>
        <dbReference type="ChEBI" id="CHEBI:60344"/>
        <label>b562</label>
    </ligand>
    <ligandPart>
        <name>Fe</name>
        <dbReference type="ChEBI" id="CHEBI:18248"/>
    </ligandPart>
</feature>
<feature type="transmembrane region" description="Helical" evidence="20">
    <location>
        <begin position="320"/>
        <end position="341"/>
    </location>
</feature>
<keyword evidence="10" id="KW-0999">Mitochondrion inner membrane</keyword>
<evidence type="ECO:0000259" key="21">
    <source>
        <dbReference type="PROSITE" id="PS51002"/>
    </source>
</evidence>
<evidence type="ECO:0000256" key="3">
    <source>
        <dbReference type="ARBA" id="ARBA00011660"/>
    </source>
</evidence>
<dbReference type="FunFam" id="1.20.810.10:FF:000002">
    <property type="entry name" value="Cytochrome b"/>
    <property type="match status" value="1"/>
</dbReference>
<feature type="transmembrane region" description="Helical" evidence="20">
    <location>
        <begin position="29"/>
        <end position="52"/>
    </location>
</feature>
<dbReference type="AlphaFoldDB" id="A0A060NUF4"/>
<dbReference type="SUPFAM" id="SSF81648">
    <property type="entry name" value="a domain/subunit of cytochrome bc1 complex (Ubiquinol-cytochrome c reductase)"/>
    <property type="match status" value="1"/>
</dbReference>
<evidence type="ECO:0000256" key="19">
    <source>
        <dbReference type="PIRSR" id="PIRSR038885-2"/>
    </source>
</evidence>
<comment type="subcellular location">
    <subcellularLocation>
        <location evidence="2">Mitochondrion inner membrane</location>
        <topology evidence="2">Multi-pass membrane protein</topology>
    </subcellularLocation>
</comment>
<dbReference type="Pfam" id="PF00033">
    <property type="entry name" value="Cytochrome_B"/>
    <property type="match status" value="1"/>
</dbReference>
<dbReference type="GO" id="GO:0046872">
    <property type="term" value="F:metal ion binding"/>
    <property type="evidence" value="ECO:0007669"/>
    <property type="project" value="UniProtKB-UniRule"/>
</dbReference>
<evidence type="ECO:0000256" key="7">
    <source>
        <dbReference type="ARBA" id="ARBA00022660"/>
    </source>
</evidence>
<keyword evidence="16 20" id="KW-0472">Membrane</keyword>
<evidence type="ECO:0000313" key="23">
    <source>
        <dbReference type="EMBL" id="BAO84955.1"/>
    </source>
</evidence>
<keyword evidence="14" id="KW-0830">Ubiquinone</keyword>
<dbReference type="SUPFAM" id="SSF81342">
    <property type="entry name" value="Transmembrane di-heme cytochromes"/>
    <property type="match status" value="1"/>
</dbReference>
<keyword evidence="11 20" id="KW-0249">Electron transport</keyword>
<feature type="transmembrane region" description="Helical" evidence="20">
    <location>
        <begin position="347"/>
        <end position="372"/>
    </location>
</feature>
<comment type="similarity">
    <text evidence="17 20">Belongs to the cytochrome b family.</text>
</comment>
<keyword evidence="7 20" id="KW-0679">Respiratory chain</keyword>
<dbReference type="GO" id="GO:0016491">
    <property type="term" value="F:oxidoreductase activity"/>
    <property type="evidence" value="ECO:0007669"/>
    <property type="project" value="UniProtKB-UniRule"/>
</dbReference>
<evidence type="ECO:0000256" key="17">
    <source>
        <dbReference type="ARBA" id="ARBA00061233"/>
    </source>
</evidence>
<keyword evidence="9 19" id="KW-0479">Metal-binding</keyword>
<feature type="transmembrane region" description="Helical" evidence="20">
    <location>
        <begin position="288"/>
        <end position="308"/>
    </location>
</feature>
<evidence type="ECO:0000256" key="15">
    <source>
        <dbReference type="ARBA" id="ARBA00023128"/>
    </source>
</evidence>
<dbReference type="InterPro" id="IPR027387">
    <property type="entry name" value="Cytb/b6-like_sf"/>
</dbReference>
<geneLocation type="mitochondrion" evidence="23"/>
<dbReference type="InterPro" id="IPR005797">
    <property type="entry name" value="Cyt_b/b6_N"/>
</dbReference>
<evidence type="ECO:0000256" key="2">
    <source>
        <dbReference type="ARBA" id="ARBA00004448"/>
    </source>
</evidence>
<comment type="cofactor">
    <cofactor evidence="20">
        <name>heme b</name>
        <dbReference type="ChEBI" id="CHEBI:60344"/>
    </cofactor>
    <text evidence="20">Binds 2 heme groups non-covalently.</text>
</comment>
<sequence>MASLRKTHPLIKIANDALVDLPTPSNISVWWNFGSLLGLCLITQILTGLFLAMHYTSDISTAFSSVNHICRDVNYGWFIRNLHANGASFFFICIYMHIARGLYYGSYLYKETWNIGVVLLLLVMMTAFVGYVLPWGQMSFWGATVITNLLSAVPYMGDALVQWIWGGFSVDNATLTRFFAFHFLLPFIIAAATILHLLFLHETGSNNPAGLNSDADKISFHPYFSYKDLLGFVLMLMALTSLALFSPNLLGDPENFTPANPLVTPPHIKPEWYFLFAYAILRSIPNKLGGVLALLFSILVLMIVPVLHTSKQRGLTFRPITQFLFWTLVADMVILTWIGGMPVEHPYVIIGQIASVLYFALFLILVPLAGWVENKVLKWA</sequence>
<dbReference type="Gene3D" id="1.20.810.10">
    <property type="entry name" value="Cytochrome Bc1 Complex, Chain C"/>
    <property type="match status" value="1"/>
</dbReference>
<evidence type="ECO:0000256" key="8">
    <source>
        <dbReference type="ARBA" id="ARBA00022692"/>
    </source>
</evidence>
<comment type="function">
    <text evidence="1 20">Component of the ubiquinol-cytochrome c reductase complex (complex III or cytochrome b-c1 complex) that is part of the mitochondrial respiratory chain. The b-c1 complex mediates electron transfer from ubiquinol to cytochrome c. Contributes to the generation of a proton gradient across the mitochondrial membrane that is then used for ATP synthesis.</text>
</comment>
<evidence type="ECO:0000256" key="9">
    <source>
        <dbReference type="ARBA" id="ARBA00022723"/>
    </source>
</evidence>
<dbReference type="PANTHER" id="PTHR19271">
    <property type="entry name" value="CYTOCHROME B"/>
    <property type="match status" value="1"/>
</dbReference>
<dbReference type="InterPro" id="IPR036150">
    <property type="entry name" value="Cyt_b/b6_C_sf"/>
</dbReference>
<evidence type="ECO:0000256" key="13">
    <source>
        <dbReference type="ARBA" id="ARBA00023004"/>
    </source>
</evidence>
<dbReference type="PIRSF" id="PIRSF038885">
    <property type="entry name" value="COB"/>
    <property type="match status" value="1"/>
</dbReference>
<dbReference type="Pfam" id="PF00032">
    <property type="entry name" value="Cytochrom_B_C"/>
    <property type="match status" value="1"/>
</dbReference>
<evidence type="ECO:0000256" key="11">
    <source>
        <dbReference type="ARBA" id="ARBA00022982"/>
    </source>
</evidence>
<feature type="transmembrane region" description="Helical" evidence="20">
    <location>
        <begin position="229"/>
        <end position="250"/>
    </location>
</feature>
<evidence type="ECO:0000256" key="6">
    <source>
        <dbReference type="ARBA" id="ARBA00022617"/>
    </source>
</evidence>
<dbReference type="PANTHER" id="PTHR19271:SF16">
    <property type="entry name" value="CYTOCHROME B"/>
    <property type="match status" value="1"/>
</dbReference>
<feature type="transmembrane region" description="Helical" evidence="20">
    <location>
        <begin position="87"/>
        <end position="107"/>
    </location>
</feature>
<dbReference type="InterPro" id="IPR016174">
    <property type="entry name" value="Di-haem_cyt_TM"/>
</dbReference>
<feature type="binding site" evidence="18">
    <location>
        <position position="201"/>
    </location>
    <ligand>
        <name>a ubiquinone</name>
        <dbReference type="ChEBI" id="CHEBI:16389"/>
    </ligand>
</feature>
<feature type="domain" description="Cytochrome b/b6 N-terminal region profile" evidence="21">
    <location>
        <begin position="1"/>
        <end position="209"/>
    </location>
</feature>
<keyword evidence="6 19" id="KW-0349">Heme</keyword>
<dbReference type="EMBL" id="AB366461">
    <property type="protein sequence ID" value="BAO84955.1"/>
    <property type="molecule type" value="Genomic_DNA"/>
</dbReference>
<keyword evidence="15 20" id="KW-0496">Mitochondrion</keyword>
<evidence type="ECO:0000256" key="18">
    <source>
        <dbReference type="PIRSR" id="PIRSR038885-1"/>
    </source>
</evidence>
<keyword evidence="5 20" id="KW-0813">Transport</keyword>